<keyword evidence="2" id="KW-1185">Reference proteome</keyword>
<proteinExistence type="predicted"/>
<sequence length="49" mass="5058">MSSARCTALSDSSPRCREVLYAQLIGMHPSPTAPTASAAAPIVLRSTSP</sequence>
<dbReference type="Proteomes" id="UP000641386">
    <property type="component" value="Unassembled WGS sequence"/>
</dbReference>
<dbReference type="EMBL" id="BNBC01000057">
    <property type="protein sequence ID" value="GHF10158.1"/>
    <property type="molecule type" value="Genomic_DNA"/>
</dbReference>
<reference evidence="1" key="1">
    <citation type="journal article" date="2014" name="Int. J. Syst. Evol. Microbiol.">
        <title>Complete genome sequence of Corynebacterium casei LMG S-19264T (=DSM 44701T), isolated from a smear-ripened cheese.</title>
        <authorList>
            <consortium name="US DOE Joint Genome Institute (JGI-PGF)"/>
            <person name="Walter F."/>
            <person name="Albersmeier A."/>
            <person name="Kalinowski J."/>
            <person name="Ruckert C."/>
        </authorList>
    </citation>
    <scope>NUCLEOTIDE SEQUENCE</scope>
    <source>
        <strain evidence="1">JCM 3302</strain>
    </source>
</reference>
<accession>A0A919AIC6</accession>
<protein>
    <submittedName>
        <fullName evidence="1">Uncharacterized protein</fullName>
    </submittedName>
</protein>
<reference evidence="1" key="2">
    <citation type="submission" date="2020-09" db="EMBL/GenBank/DDBJ databases">
        <authorList>
            <person name="Sun Q."/>
            <person name="Ohkuma M."/>
        </authorList>
    </citation>
    <scope>NUCLEOTIDE SEQUENCE</scope>
    <source>
        <strain evidence="1">JCM 3302</strain>
    </source>
</reference>
<evidence type="ECO:0000313" key="2">
    <source>
        <dbReference type="Proteomes" id="UP000641386"/>
    </source>
</evidence>
<comment type="caution">
    <text evidence="1">The sequence shown here is derived from an EMBL/GenBank/DDBJ whole genome shotgun (WGS) entry which is preliminary data.</text>
</comment>
<name>A0A919AIC6_9ACTN</name>
<organism evidence="1 2">
    <name type="scientific">Streptomyces spiralis</name>
    <dbReference type="NCBI Taxonomy" id="66376"/>
    <lineage>
        <taxon>Bacteria</taxon>
        <taxon>Bacillati</taxon>
        <taxon>Actinomycetota</taxon>
        <taxon>Actinomycetes</taxon>
        <taxon>Kitasatosporales</taxon>
        <taxon>Streptomycetaceae</taxon>
        <taxon>Streptomyces</taxon>
    </lineage>
</organism>
<evidence type="ECO:0000313" key="1">
    <source>
        <dbReference type="EMBL" id="GHF10158.1"/>
    </source>
</evidence>
<gene>
    <name evidence="1" type="ORF">GCM10014715_77430</name>
</gene>
<dbReference type="AlphaFoldDB" id="A0A919AIC6"/>